<evidence type="ECO:0000313" key="3">
    <source>
        <dbReference type="Proteomes" id="UP001515480"/>
    </source>
</evidence>
<sequence length="168" mass="18703">MARSIRVEDVMAAEAVHILLLLVITSGAAFLAGRQLVRWGQRGCTICPAGVRDKRGSRRRSRHANGGELPDEEVGLAAGQAQLPLEDRVCALEAALQSMRVEQEQARSYLVEQLEAERSQRFKLSESLSKLLEETCAAVQHELAVEQRKRQEVVSELQASISMLRRSR</sequence>
<accession>A0AB34JDN9</accession>
<evidence type="ECO:0000256" key="1">
    <source>
        <dbReference type="SAM" id="Phobius"/>
    </source>
</evidence>
<keyword evidence="1" id="KW-1133">Transmembrane helix</keyword>
<keyword evidence="1" id="KW-0812">Transmembrane</keyword>
<keyword evidence="1" id="KW-0472">Membrane</keyword>
<organism evidence="2 3">
    <name type="scientific">Prymnesium parvum</name>
    <name type="common">Toxic golden alga</name>
    <dbReference type="NCBI Taxonomy" id="97485"/>
    <lineage>
        <taxon>Eukaryota</taxon>
        <taxon>Haptista</taxon>
        <taxon>Haptophyta</taxon>
        <taxon>Prymnesiophyceae</taxon>
        <taxon>Prymnesiales</taxon>
        <taxon>Prymnesiaceae</taxon>
        <taxon>Prymnesium</taxon>
    </lineage>
</organism>
<comment type="caution">
    <text evidence="2">The sequence shown here is derived from an EMBL/GenBank/DDBJ whole genome shotgun (WGS) entry which is preliminary data.</text>
</comment>
<dbReference type="Proteomes" id="UP001515480">
    <property type="component" value="Unassembled WGS sequence"/>
</dbReference>
<evidence type="ECO:0000313" key="2">
    <source>
        <dbReference type="EMBL" id="KAL1518814.1"/>
    </source>
</evidence>
<protein>
    <submittedName>
        <fullName evidence="2">Uncharacterized protein</fullName>
    </submittedName>
</protein>
<dbReference type="AlphaFoldDB" id="A0AB34JDN9"/>
<gene>
    <name evidence="2" type="ORF">AB1Y20_003093</name>
</gene>
<dbReference type="EMBL" id="JBGBPQ010000010">
    <property type="protein sequence ID" value="KAL1518814.1"/>
    <property type="molecule type" value="Genomic_DNA"/>
</dbReference>
<proteinExistence type="predicted"/>
<keyword evidence="3" id="KW-1185">Reference proteome</keyword>
<feature type="transmembrane region" description="Helical" evidence="1">
    <location>
        <begin position="12"/>
        <end position="32"/>
    </location>
</feature>
<name>A0AB34JDN9_PRYPA</name>
<reference evidence="2 3" key="1">
    <citation type="journal article" date="2024" name="Science">
        <title>Giant polyketide synthase enzymes in the biosynthesis of giant marine polyether toxins.</title>
        <authorList>
            <person name="Fallon T.R."/>
            <person name="Shende V.V."/>
            <person name="Wierzbicki I.H."/>
            <person name="Pendleton A.L."/>
            <person name="Watervoot N.F."/>
            <person name="Auber R.P."/>
            <person name="Gonzalez D.J."/>
            <person name="Wisecaver J.H."/>
            <person name="Moore B.S."/>
        </authorList>
    </citation>
    <scope>NUCLEOTIDE SEQUENCE [LARGE SCALE GENOMIC DNA]</scope>
    <source>
        <strain evidence="2 3">12B1</strain>
    </source>
</reference>